<accession>A0A1Q3D4V9</accession>
<evidence type="ECO:0000313" key="2">
    <source>
        <dbReference type="EMBL" id="GAV87343.1"/>
    </source>
</evidence>
<dbReference type="AlphaFoldDB" id="A0A1Q3D4V9"/>
<feature type="region of interest" description="Disordered" evidence="1">
    <location>
        <begin position="19"/>
        <end position="40"/>
    </location>
</feature>
<dbReference type="EMBL" id="BDDD01004273">
    <property type="protein sequence ID" value="GAV87343.1"/>
    <property type="molecule type" value="Genomic_DNA"/>
</dbReference>
<name>A0A1Q3D4V9_CEPFO</name>
<sequence length="125" mass="14155">MCGGALSKYKVAYISQIGSSSNASGSSDVAPKQTKPHTNKVRCPSLRKVFIRKSKRRNLYRTKLQSLLERLLLRRHPPQLLKVPRGRKQPLHLIRAKRLRKRSIGQSFLAHSLLVPGRLSCMKSS</sequence>
<dbReference type="Proteomes" id="UP000187406">
    <property type="component" value="Unassembled WGS sequence"/>
</dbReference>
<reference evidence="3" key="1">
    <citation type="submission" date="2016-04" db="EMBL/GenBank/DDBJ databases">
        <title>Cephalotus genome sequencing.</title>
        <authorList>
            <person name="Fukushima K."/>
            <person name="Hasebe M."/>
            <person name="Fang X."/>
        </authorList>
    </citation>
    <scope>NUCLEOTIDE SEQUENCE [LARGE SCALE GENOMIC DNA]</scope>
    <source>
        <strain evidence="3">cv. St1</strain>
    </source>
</reference>
<dbReference type="InParanoid" id="A0A1Q3D4V9"/>
<gene>
    <name evidence="2" type="ORF">CFOL_v3_30769</name>
</gene>
<evidence type="ECO:0000313" key="3">
    <source>
        <dbReference type="Proteomes" id="UP000187406"/>
    </source>
</evidence>
<protein>
    <submittedName>
        <fullName evidence="2">Uncharacterized protein</fullName>
    </submittedName>
</protein>
<proteinExistence type="predicted"/>
<keyword evidence="3" id="KW-1185">Reference proteome</keyword>
<organism evidence="2 3">
    <name type="scientific">Cephalotus follicularis</name>
    <name type="common">Albany pitcher plant</name>
    <dbReference type="NCBI Taxonomy" id="3775"/>
    <lineage>
        <taxon>Eukaryota</taxon>
        <taxon>Viridiplantae</taxon>
        <taxon>Streptophyta</taxon>
        <taxon>Embryophyta</taxon>
        <taxon>Tracheophyta</taxon>
        <taxon>Spermatophyta</taxon>
        <taxon>Magnoliopsida</taxon>
        <taxon>eudicotyledons</taxon>
        <taxon>Gunneridae</taxon>
        <taxon>Pentapetalae</taxon>
        <taxon>rosids</taxon>
        <taxon>fabids</taxon>
        <taxon>Oxalidales</taxon>
        <taxon>Cephalotaceae</taxon>
        <taxon>Cephalotus</taxon>
    </lineage>
</organism>
<comment type="caution">
    <text evidence="2">The sequence shown here is derived from an EMBL/GenBank/DDBJ whole genome shotgun (WGS) entry which is preliminary data.</text>
</comment>
<evidence type="ECO:0000256" key="1">
    <source>
        <dbReference type="SAM" id="MobiDB-lite"/>
    </source>
</evidence>